<dbReference type="AlphaFoldDB" id="A0A9E8ZNP2"/>
<protein>
    <submittedName>
        <fullName evidence="1">Uncharacterized protein</fullName>
    </submittedName>
</protein>
<dbReference type="RefSeq" id="WP_268611987.1">
    <property type="nucleotide sequence ID" value="NZ_CP113797.1"/>
</dbReference>
<sequence>MMRPTYEARLDLCCRLPHRVSVRRSDVVEMDMALLLAAVFALTYRLEPSLESFSEVTHFCSK</sequence>
<dbReference type="EMBL" id="CP113797">
    <property type="protein sequence ID" value="WAL61916.1"/>
    <property type="molecule type" value="Genomic_DNA"/>
</dbReference>
<keyword evidence="2" id="KW-1185">Reference proteome</keyword>
<gene>
    <name evidence="1" type="ORF">OXH18_08010</name>
</gene>
<evidence type="ECO:0000313" key="2">
    <source>
        <dbReference type="Proteomes" id="UP001163152"/>
    </source>
</evidence>
<dbReference type="KEGG" id="tsin:OXH18_08010"/>
<proteinExistence type="predicted"/>
<accession>A0A9E8ZNP2</accession>
<reference evidence="1" key="1">
    <citation type="submission" date="2022-12" db="EMBL/GenBank/DDBJ databases">
        <title>Polyphasic identification of a Novel Hot-Spring Cyanobacterium Ocullathermofonsia sinensis gen nov. sp. nov. and Genomic Insights on its Adaptations to the Thermal Habitat.</title>
        <authorList>
            <person name="Daroch M."/>
            <person name="Tang J."/>
            <person name="Jiang Y."/>
        </authorList>
    </citation>
    <scope>NUCLEOTIDE SEQUENCE</scope>
    <source>
        <strain evidence="1">PKUAC-SCTA174</strain>
    </source>
</reference>
<evidence type="ECO:0000313" key="1">
    <source>
        <dbReference type="EMBL" id="WAL61916.1"/>
    </source>
</evidence>
<name>A0A9E8ZNP2_9CYAN</name>
<dbReference type="Proteomes" id="UP001163152">
    <property type="component" value="Chromosome"/>
</dbReference>
<organism evidence="1 2">
    <name type="scientific">Thermocoleostomius sinensis A174</name>
    <dbReference type="NCBI Taxonomy" id="2016057"/>
    <lineage>
        <taxon>Bacteria</taxon>
        <taxon>Bacillati</taxon>
        <taxon>Cyanobacteriota</taxon>
        <taxon>Cyanophyceae</taxon>
        <taxon>Oculatellales</taxon>
        <taxon>Oculatellaceae</taxon>
        <taxon>Thermocoleostomius</taxon>
    </lineage>
</organism>